<organism evidence="4 5">
    <name type="scientific">Kazachstania africana (strain ATCC 22294 / BCRC 22015 / CBS 2517 / CECT 1963 / NBRC 1671 / NRRL Y-8276)</name>
    <name type="common">Yeast</name>
    <name type="synonym">Kluyveromyces africanus</name>
    <dbReference type="NCBI Taxonomy" id="1071382"/>
    <lineage>
        <taxon>Eukaryota</taxon>
        <taxon>Fungi</taxon>
        <taxon>Dikarya</taxon>
        <taxon>Ascomycota</taxon>
        <taxon>Saccharomycotina</taxon>
        <taxon>Saccharomycetes</taxon>
        <taxon>Saccharomycetales</taxon>
        <taxon>Saccharomycetaceae</taxon>
        <taxon>Kazachstania</taxon>
    </lineage>
</organism>
<accession>H2AZ75</accession>
<sequence>MVSSSSSVEQTKISKQYKSGSPKRPSLTRKRSSQRLIRTISIETDDEEYLSPGLVVSDALTEVHSGSVVNTLPTGELDQIDNKADELPNLTSLKIANENTHKSNDYIEVPFVKASLDATLPEDYLRNDIWNVIQALKIPRWHNRQNLILDRLKLIKISGAMTNAIFKIEYPKLPSLLLRIYGSNNDLIIDRDYELEILARLSVRNIGPSLFGCFTNGRFEQFLENSTTLTFQDLRDWKTSQRIARRMKELHNGVPLLKAEIEDGPVCWKKINNWVNILDSKQWVHNDENIKKVFHCQDWEFFKKVVKRYYDWLLKSNFYDSKMVFCHNDAQYGNLLFSAPVVEIEDDKSSVSSTKTTASSLFPSNSNVHLDRIINPPKQERSQDSKLVVIDFEYAGANPAAYDLANHLSEWMYNYTGKEPHRTLTSEYPTKEQILNFLYSYVSHLRGGSSSSSSSSNIDHEVKYYYNLIIKWRATVQIFWSLWGVLQSGVLEEKDTEIIFEGTNGEKYIIKEDPDASFNDDVEDHIIEGVSIDTFDYLKYCSDKIAVFWGDLIKLQIIDESDCMKSKMLDTQLI</sequence>
<evidence type="ECO:0000313" key="5">
    <source>
        <dbReference type="Proteomes" id="UP000005220"/>
    </source>
</evidence>
<dbReference type="Gene3D" id="3.90.1200.10">
    <property type="match status" value="1"/>
</dbReference>
<name>H2AZ75_KAZAF</name>
<dbReference type="Pfam" id="PF01633">
    <property type="entry name" value="Choline_kinase"/>
    <property type="match status" value="1"/>
</dbReference>
<dbReference type="HOGENOM" id="CLU_012712_4_2_1"/>
<dbReference type="GO" id="GO:0004305">
    <property type="term" value="F:ethanolamine kinase activity"/>
    <property type="evidence" value="ECO:0007669"/>
    <property type="project" value="EnsemblFungi"/>
</dbReference>
<dbReference type="PANTHER" id="PTHR22603">
    <property type="entry name" value="CHOLINE/ETHANOALAMINE KINASE"/>
    <property type="match status" value="1"/>
</dbReference>
<dbReference type="PANTHER" id="PTHR22603:SF93">
    <property type="entry name" value="RE24176P"/>
    <property type="match status" value="1"/>
</dbReference>
<feature type="region of interest" description="Disordered" evidence="2">
    <location>
        <begin position="1"/>
        <end position="32"/>
    </location>
</feature>
<gene>
    <name evidence="4" type="primary">KAFR0H02220</name>
    <name evidence="4" type="ORF">KAFR_0H02220</name>
</gene>
<evidence type="ECO:0000259" key="3">
    <source>
        <dbReference type="Pfam" id="PF04428"/>
    </source>
</evidence>
<keyword evidence="5" id="KW-1185">Reference proteome</keyword>
<reference evidence="4 5" key="1">
    <citation type="journal article" date="2011" name="Proc. Natl. Acad. Sci. U.S.A.">
        <title>Evolutionary erosion of yeast sex chromosomes by mating-type switching accidents.</title>
        <authorList>
            <person name="Gordon J.L."/>
            <person name="Armisen D."/>
            <person name="Proux-Wera E."/>
            <person name="Oheigeartaigh S.S."/>
            <person name="Byrne K.P."/>
            <person name="Wolfe K.H."/>
        </authorList>
    </citation>
    <scope>NUCLEOTIDE SEQUENCE [LARGE SCALE GENOMIC DNA]</scope>
    <source>
        <strain evidence="5">ATCC 22294 / BCRC 22015 / CBS 2517 / CECT 1963 / NBRC 1671 / NRRL Y-8276</strain>
    </source>
</reference>
<dbReference type="GO" id="GO:0004103">
    <property type="term" value="F:choline kinase activity"/>
    <property type="evidence" value="ECO:0007669"/>
    <property type="project" value="EnsemblFungi"/>
</dbReference>
<dbReference type="OrthoDB" id="10267235at2759"/>
<evidence type="ECO:0000256" key="1">
    <source>
        <dbReference type="ARBA" id="ARBA00038211"/>
    </source>
</evidence>
<dbReference type="CDD" id="cd05157">
    <property type="entry name" value="ETNK_euk"/>
    <property type="match status" value="1"/>
</dbReference>
<evidence type="ECO:0000313" key="4">
    <source>
        <dbReference type="EMBL" id="CCF59631.1"/>
    </source>
</evidence>
<dbReference type="GO" id="GO:0005737">
    <property type="term" value="C:cytoplasm"/>
    <property type="evidence" value="ECO:0007669"/>
    <property type="project" value="TreeGrafter"/>
</dbReference>
<dbReference type="InterPro" id="IPR011009">
    <property type="entry name" value="Kinase-like_dom_sf"/>
</dbReference>
<dbReference type="KEGG" id="kaf:KAFR_0H02220"/>
<dbReference type="SUPFAM" id="SSF56112">
    <property type="entry name" value="Protein kinase-like (PK-like)"/>
    <property type="match status" value="1"/>
</dbReference>
<dbReference type="eggNOG" id="KOG2686">
    <property type="taxonomic scope" value="Eukaryota"/>
</dbReference>
<comment type="similarity">
    <text evidence="1">Belongs to the choline/ethanolamine kinase family.</text>
</comment>
<dbReference type="RefSeq" id="XP_003958766.1">
    <property type="nucleotide sequence ID" value="XM_003958717.1"/>
</dbReference>
<dbReference type="AlphaFoldDB" id="H2AZ75"/>
<dbReference type="Proteomes" id="UP000005220">
    <property type="component" value="Chromosome 8"/>
</dbReference>
<feature type="domain" description="Choline kinase N-terminal" evidence="3">
    <location>
        <begin position="103"/>
        <end position="144"/>
    </location>
</feature>
<dbReference type="Gene3D" id="3.30.200.20">
    <property type="entry name" value="Phosphorylase Kinase, domain 1"/>
    <property type="match status" value="1"/>
</dbReference>
<dbReference type="EMBL" id="HE650828">
    <property type="protein sequence ID" value="CCF59631.1"/>
    <property type="molecule type" value="Genomic_DNA"/>
</dbReference>
<evidence type="ECO:0000256" key="2">
    <source>
        <dbReference type="SAM" id="MobiDB-lite"/>
    </source>
</evidence>
<dbReference type="FunCoup" id="H2AZ75">
    <property type="interactions" value="396"/>
</dbReference>
<dbReference type="GeneID" id="13887627"/>
<protein>
    <recommendedName>
        <fullName evidence="3">Choline kinase N-terminal domain-containing protein</fullName>
    </recommendedName>
</protein>
<dbReference type="STRING" id="1071382.H2AZ75"/>
<dbReference type="InParanoid" id="H2AZ75"/>
<dbReference type="InterPro" id="IPR007521">
    <property type="entry name" value="Choline_kin_N"/>
</dbReference>
<feature type="compositionally biased region" description="Polar residues" evidence="2">
    <location>
        <begin position="1"/>
        <end position="19"/>
    </location>
</feature>
<dbReference type="GO" id="GO:0006646">
    <property type="term" value="P:phosphatidylethanolamine biosynthetic process"/>
    <property type="evidence" value="ECO:0007669"/>
    <property type="project" value="EnsemblFungi"/>
</dbReference>
<dbReference type="Pfam" id="PF04428">
    <property type="entry name" value="Choline_kin_N"/>
    <property type="match status" value="1"/>
</dbReference>
<proteinExistence type="inferred from homology"/>